<feature type="non-terminal residue" evidence="2">
    <location>
        <position position="1"/>
    </location>
</feature>
<dbReference type="Proteomes" id="UP000050469">
    <property type="component" value="Unassembled WGS sequence"/>
</dbReference>
<dbReference type="SUPFAM" id="SSF103473">
    <property type="entry name" value="MFS general substrate transporter"/>
    <property type="match status" value="1"/>
</dbReference>
<gene>
    <name evidence="2" type="ORF">ALO53_01305</name>
</gene>
<feature type="transmembrane region" description="Helical" evidence="1">
    <location>
        <begin position="6"/>
        <end position="31"/>
    </location>
</feature>
<feature type="transmembrane region" description="Helical" evidence="1">
    <location>
        <begin position="72"/>
        <end position="91"/>
    </location>
</feature>
<dbReference type="Pfam" id="PF06779">
    <property type="entry name" value="MFS_4"/>
    <property type="match status" value="1"/>
</dbReference>
<keyword evidence="1" id="KW-0812">Transmembrane</keyword>
<name>A0A0P9SNG6_PSEA0</name>
<keyword evidence="2" id="KW-0762">Sugar transport</keyword>
<keyword evidence="1" id="KW-0472">Membrane</keyword>
<accession>A0A0P9SNG6</accession>
<protein>
    <submittedName>
        <fullName evidence="2">Putative sugar transport protein</fullName>
    </submittedName>
</protein>
<evidence type="ECO:0000256" key="1">
    <source>
        <dbReference type="SAM" id="Phobius"/>
    </source>
</evidence>
<dbReference type="EMBL" id="LJQO01000484">
    <property type="protein sequence ID" value="KPX60528.1"/>
    <property type="molecule type" value="Genomic_DNA"/>
</dbReference>
<dbReference type="PATRIC" id="fig|251724.3.peg.1730"/>
<dbReference type="AlphaFoldDB" id="A0A0P9SNG6"/>
<proteinExistence type="predicted"/>
<comment type="caution">
    <text evidence="2">The sequence shown here is derived from an EMBL/GenBank/DDBJ whole genome shotgun (WGS) entry which is preliminary data.</text>
</comment>
<dbReference type="InterPro" id="IPR036259">
    <property type="entry name" value="MFS_trans_sf"/>
</dbReference>
<dbReference type="RefSeq" id="WP_155517390.1">
    <property type="nucleotide sequence ID" value="NZ_LJQO01000484.1"/>
</dbReference>
<dbReference type="Gene3D" id="1.20.1250.20">
    <property type="entry name" value="MFS general substrate transporter like domains"/>
    <property type="match status" value="1"/>
</dbReference>
<reference evidence="2 3" key="1">
    <citation type="submission" date="2015-09" db="EMBL/GenBank/DDBJ databases">
        <title>Genome announcement of multiple Pseudomonas syringae strains.</title>
        <authorList>
            <person name="Thakur S."/>
            <person name="Wang P.W."/>
            <person name="Gong Y."/>
            <person name="Weir B.S."/>
            <person name="Guttman D.S."/>
        </authorList>
    </citation>
    <scope>NUCLEOTIDE SEQUENCE [LARGE SCALE GENOMIC DNA]</scope>
    <source>
        <strain evidence="2 3">ICMP7840</strain>
    </source>
</reference>
<evidence type="ECO:0000313" key="3">
    <source>
        <dbReference type="Proteomes" id="UP000050469"/>
    </source>
</evidence>
<evidence type="ECO:0000313" key="2">
    <source>
        <dbReference type="EMBL" id="KPX60528.1"/>
    </source>
</evidence>
<dbReference type="InterPro" id="IPR010645">
    <property type="entry name" value="MFS_4"/>
</dbReference>
<sequence length="101" mass="10296">TGTDPSVAGYVGSALIVGGTFMGTVTIAMPAAKRVSHTIKHNLIAVMTAAYGIGQIIGPLLASYLFAYSGSFNTSLIAAGVGLVLSTLLTVRCPSPLQIDR</sequence>
<keyword evidence="1" id="KW-1133">Transmembrane helix</keyword>
<organism evidence="2 3">
    <name type="scientific">Pseudomonas amygdali pv. photiniae</name>
    <dbReference type="NCBI Taxonomy" id="251724"/>
    <lineage>
        <taxon>Bacteria</taxon>
        <taxon>Pseudomonadati</taxon>
        <taxon>Pseudomonadota</taxon>
        <taxon>Gammaproteobacteria</taxon>
        <taxon>Pseudomonadales</taxon>
        <taxon>Pseudomonadaceae</taxon>
        <taxon>Pseudomonas</taxon>
        <taxon>Pseudomonas amygdali</taxon>
    </lineage>
</organism>
<feature type="transmembrane region" description="Helical" evidence="1">
    <location>
        <begin position="43"/>
        <end position="66"/>
    </location>
</feature>
<keyword evidence="2" id="KW-0813">Transport</keyword>